<dbReference type="eggNOG" id="COG3591">
    <property type="taxonomic scope" value="Bacteria"/>
</dbReference>
<evidence type="ECO:0008006" key="4">
    <source>
        <dbReference type="Google" id="ProtNLM"/>
    </source>
</evidence>
<dbReference type="InterPro" id="IPR009003">
    <property type="entry name" value="Peptidase_S1_PA"/>
</dbReference>
<dbReference type="RefSeq" id="WP_023578970.1">
    <property type="nucleotide sequence ID" value="NZ_AVGG01000005.1"/>
</dbReference>
<dbReference type="AlphaFoldDB" id="V6SQL3"/>
<reference evidence="2 3" key="1">
    <citation type="submission" date="2013-08" db="EMBL/GenBank/DDBJ databases">
        <title>Flavobacterium limnosediminis JC2902 genome sequencing.</title>
        <authorList>
            <person name="Lee K."/>
            <person name="Yi H."/>
            <person name="Park S."/>
            <person name="Chun J."/>
        </authorList>
    </citation>
    <scope>NUCLEOTIDE SEQUENCE [LARGE SCALE GENOMIC DNA]</scope>
    <source>
        <strain evidence="2 3">JC2902</strain>
    </source>
</reference>
<dbReference type="PATRIC" id="fig|1341181.4.peg.1308"/>
<dbReference type="STRING" id="1341181.FLJC2902T_13280"/>
<accession>V6SQL3</accession>
<dbReference type="SUPFAM" id="SSF50494">
    <property type="entry name" value="Trypsin-like serine proteases"/>
    <property type="match status" value="1"/>
</dbReference>
<dbReference type="Gene3D" id="2.40.10.10">
    <property type="entry name" value="Trypsin-like serine proteases"/>
    <property type="match status" value="2"/>
</dbReference>
<protein>
    <recommendedName>
        <fullName evidence="4">Serine protease</fullName>
    </recommendedName>
</protein>
<feature type="chain" id="PRO_5004752705" description="Serine protease" evidence="1">
    <location>
        <begin position="22"/>
        <end position="296"/>
    </location>
</feature>
<comment type="caution">
    <text evidence="2">The sequence shown here is derived from an EMBL/GenBank/DDBJ whole genome shotgun (WGS) entry which is preliminary data.</text>
</comment>
<dbReference type="Proteomes" id="UP000018004">
    <property type="component" value="Unassembled WGS sequence"/>
</dbReference>
<dbReference type="OrthoDB" id="4696264at2"/>
<evidence type="ECO:0000313" key="3">
    <source>
        <dbReference type="Proteomes" id="UP000018004"/>
    </source>
</evidence>
<dbReference type="Pfam" id="PF13365">
    <property type="entry name" value="Trypsin_2"/>
    <property type="match status" value="1"/>
</dbReference>
<sequence length="296" mass="33319">MKKYKFLLTILFCLHLSNFKAQNKMHITEQLLNGTIRIEAVNGSQVNTGTGFFFNFYADKDKKKVVPVIITNKHVVDGAISINLFFKKEKNGEPDYGPAYVVTIPNKIPNVIQHPNKDIDLVAIPTAWIYDELAKKNIGVYYIAADEDRIPNDETQKKELKSIENIWMIGYPSGLWDTKNNMPIVREGITATTPFLDYNGKREFLVDIAAFGGSSGSPIIMYRDLYTDKETYVGKIGVKLYFLGVLYAGPTYTVEGKVVKTNPGDPMSNVQTNIPMNLGYVIKASEILEFKKTLIP</sequence>
<feature type="signal peptide" evidence="1">
    <location>
        <begin position="1"/>
        <end position="21"/>
    </location>
</feature>
<proteinExistence type="predicted"/>
<dbReference type="InterPro" id="IPR043504">
    <property type="entry name" value="Peptidase_S1_PA_chymotrypsin"/>
</dbReference>
<dbReference type="EMBL" id="AVGG01000005">
    <property type="protein sequence ID" value="ESU28734.1"/>
    <property type="molecule type" value="Genomic_DNA"/>
</dbReference>
<evidence type="ECO:0000256" key="1">
    <source>
        <dbReference type="SAM" id="SignalP"/>
    </source>
</evidence>
<keyword evidence="1" id="KW-0732">Signal</keyword>
<organism evidence="2 3">
    <name type="scientific">Flavobacterium limnosediminis JC2902</name>
    <dbReference type="NCBI Taxonomy" id="1341181"/>
    <lineage>
        <taxon>Bacteria</taxon>
        <taxon>Pseudomonadati</taxon>
        <taxon>Bacteroidota</taxon>
        <taxon>Flavobacteriia</taxon>
        <taxon>Flavobacteriales</taxon>
        <taxon>Flavobacteriaceae</taxon>
        <taxon>Flavobacterium</taxon>
    </lineage>
</organism>
<keyword evidence="3" id="KW-1185">Reference proteome</keyword>
<name>V6SQL3_9FLAO</name>
<gene>
    <name evidence="2" type="ORF">FLJC2902T_13280</name>
</gene>
<evidence type="ECO:0000313" key="2">
    <source>
        <dbReference type="EMBL" id="ESU28734.1"/>
    </source>
</evidence>